<dbReference type="Pfam" id="PF07441">
    <property type="entry name" value="BofA"/>
    <property type="match status" value="1"/>
</dbReference>
<dbReference type="Proteomes" id="UP001157946">
    <property type="component" value="Unassembled WGS sequence"/>
</dbReference>
<name>A0AA46AGZ6_9BACL</name>
<feature type="transmembrane region" description="Helical" evidence="1">
    <location>
        <begin position="30"/>
        <end position="52"/>
    </location>
</feature>
<reference evidence="2" key="1">
    <citation type="submission" date="2017-05" db="EMBL/GenBank/DDBJ databases">
        <authorList>
            <person name="Varghese N."/>
            <person name="Submissions S."/>
        </authorList>
    </citation>
    <scope>NUCLEOTIDE SEQUENCE</scope>
    <source>
        <strain evidence="2">DSM 45262</strain>
    </source>
</reference>
<keyword evidence="1" id="KW-1133">Transmembrane helix</keyword>
<dbReference type="AlphaFoldDB" id="A0AA46AGZ6"/>
<dbReference type="EMBL" id="FXTU01000009">
    <property type="protein sequence ID" value="SMP32457.1"/>
    <property type="molecule type" value="Genomic_DNA"/>
</dbReference>
<evidence type="ECO:0000256" key="1">
    <source>
        <dbReference type="SAM" id="Phobius"/>
    </source>
</evidence>
<feature type="transmembrane region" description="Helical" evidence="1">
    <location>
        <begin position="5"/>
        <end position="24"/>
    </location>
</feature>
<keyword evidence="1" id="KW-0472">Membrane</keyword>
<feature type="transmembrane region" description="Helical" evidence="1">
    <location>
        <begin position="64"/>
        <end position="87"/>
    </location>
</feature>
<protein>
    <submittedName>
        <fullName evidence="2">Inhibitor of the pro-sigma K processing machinery</fullName>
    </submittedName>
</protein>
<comment type="caution">
    <text evidence="2">The sequence shown here is derived from an EMBL/GenBank/DDBJ whole genome shotgun (WGS) entry which is preliminary data.</text>
</comment>
<dbReference type="NCBIfam" id="TIGR02862">
    <property type="entry name" value="spore_BofA"/>
    <property type="match status" value="1"/>
</dbReference>
<evidence type="ECO:0000313" key="2">
    <source>
        <dbReference type="EMBL" id="SMP32457.1"/>
    </source>
</evidence>
<keyword evidence="3" id="KW-1185">Reference proteome</keyword>
<gene>
    <name evidence="2" type="ORF">SAMN06265361_1092</name>
</gene>
<organism evidence="2 3">
    <name type="scientific">Laceyella tengchongensis</name>
    <dbReference type="NCBI Taxonomy" id="574699"/>
    <lineage>
        <taxon>Bacteria</taxon>
        <taxon>Bacillati</taxon>
        <taxon>Bacillota</taxon>
        <taxon>Bacilli</taxon>
        <taxon>Bacillales</taxon>
        <taxon>Thermoactinomycetaceae</taxon>
        <taxon>Laceyella</taxon>
    </lineage>
</organism>
<sequence>MEIKWWVFALVGAVVVFMVINRSVTQPLYWIWQGFLYSAIGGLVLFLINLAGQYVHFHIPINPVTAIVAGMLGAPGVLYLVAVKLIFVA</sequence>
<proteinExistence type="predicted"/>
<keyword evidence="1" id="KW-0812">Transmembrane</keyword>
<evidence type="ECO:0000313" key="3">
    <source>
        <dbReference type="Proteomes" id="UP001157946"/>
    </source>
</evidence>
<dbReference type="InterPro" id="IPR010001">
    <property type="entry name" value="BofA"/>
</dbReference>
<accession>A0AA46AGZ6</accession>